<dbReference type="Proteomes" id="UP000297245">
    <property type="component" value="Unassembled WGS sequence"/>
</dbReference>
<proteinExistence type="predicted"/>
<name>A0A4S8L434_DENBC</name>
<reference evidence="1 2" key="1">
    <citation type="journal article" date="2019" name="Nat. Ecol. Evol.">
        <title>Megaphylogeny resolves global patterns of mushroom evolution.</title>
        <authorList>
            <person name="Varga T."/>
            <person name="Krizsan K."/>
            <person name="Foldi C."/>
            <person name="Dima B."/>
            <person name="Sanchez-Garcia M."/>
            <person name="Sanchez-Ramirez S."/>
            <person name="Szollosi G.J."/>
            <person name="Szarkandi J.G."/>
            <person name="Papp V."/>
            <person name="Albert L."/>
            <person name="Andreopoulos W."/>
            <person name="Angelini C."/>
            <person name="Antonin V."/>
            <person name="Barry K.W."/>
            <person name="Bougher N.L."/>
            <person name="Buchanan P."/>
            <person name="Buyck B."/>
            <person name="Bense V."/>
            <person name="Catcheside P."/>
            <person name="Chovatia M."/>
            <person name="Cooper J."/>
            <person name="Damon W."/>
            <person name="Desjardin D."/>
            <person name="Finy P."/>
            <person name="Geml J."/>
            <person name="Haridas S."/>
            <person name="Hughes K."/>
            <person name="Justo A."/>
            <person name="Karasinski D."/>
            <person name="Kautmanova I."/>
            <person name="Kiss B."/>
            <person name="Kocsube S."/>
            <person name="Kotiranta H."/>
            <person name="LaButti K.M."/>
            <person name="Lechner B.E."/>
            <person name="Liimatainen K."/>
            <person name="Lipzen A."/>
            <person name="Lukacs Z."/>
            <person name="Mihaltcheva S."/>
            <person name="Morgado L.N."/>
            <person name="Niskanen T."/>
            <person name="Noordeloos M.E."/>
            <person name="Ohm R.A."/>
            <person name="Ortiz-Santana B."/>
            <person name="Ovrebo C."/>
            <person name="Racz N."/>
            <person name="Riley R."/>
            <person name="Savchenko A."/>
            <person name="Shiryaev A."/>
            <person name="Soop K."/>
            <person name="Spirin V."/>
            <person name="Szebenyi C."/>
            <person name="Tomsovsky M."/>
            <person name="Tulloss R.E."/>
            <person name="Uehling J."/>
            <person name="Grigoriev I.V."/>
            <person name="Vagvolgyi C."/>
            <person name="Papp T."/>
            <person name="Martin F.M."/>
            <person name="Miettinen O."/>
            <person name="Hibbett D.S."/>
            <person name="Nagy L.G."/>
        </authorList>
    </citation>
    <scope>NUCLEOTIDE SEQUENCE [LARGE SCALE GENOMIC DNA]</scope>
    <source>
        <strain evidence="1 2">CBS 962.96</strain>
    </source>
</reference>
<keyword evidence="2" id="KW-1185">Reference proteome</keyword>
<sequence>MSFGRPSFVAIFFIRKTGWKTPENTIVGRTGRNESESIEKCLEKMDAAEFSRWPRFAAKGAATHDCVVEGNEDLMFMKCDANPNTDGVYPIPNSKRSHGVIT</sequence>
<dbReference type="OrthoDB" id="159449at2759"/>
<evidence type="ECO:0000313" key="2">
    <source>
        <dbReference type="Proteomes" id="UP000297245"/>
    </source>
</evidence>
<organism evidence="1 2">
    <name type="scientific">Dendrothele bispora (strain CBS 962.96)</name>
    <dbReference type="NCBI Taxonomy" id="1314807"/>
    <lineage>
        <taxon>Eukaryota</taxon>
        <taxon>Fungi</taxon>
        <taxon>Dikarya</taxon>
        <taxon>Basidiomycota</taxon>
        <taxon>Agaricomycotina</taxon>
        <taxon>Agaricomycetes</taxon>
        <taxon>Agaricomycetidae</taxon>
        <taxon>Agaricales</taxon>
        <taxon>Agaricales incertae sedis</taxon>
        <taxon>Dendrothele</taxon>
    </lineage>
</organism>
<protein>
    <submittedName>
        <fullName evidence="1">Uncharacterized protein</fullName>
    </submittedName>
</protein>
<gene>
    <name evidence="1" type="ORF">K435DRAFT_807611</name>
</gene>
<dbReference type="EMBL" id="ML179671">
    <property type="protein sequence ID" value="THU83304.1"/>
    <property type="molecule type" value="Genomic_DNA"/>
</dbReference>
<dbReference type="AlphaFoldDB" id="A0A4S8L434"/>
<evidence type="ECO:0000313" key="1">
    <source>
        <dbReference type="EMBL" id="THU83304.1"/>
    </source>
</evidence>
<accession>A0A4S8L434</accession>